<dbReference type="Proteomes" id="UP001055811">
    <property type="component" value="Linkage Group LG06"/>
</dbReference>
<keyword evidence="2" id="KW-1185">Reference proteome</keyword>
<evidence type="ECO:0000313" key="2">
    <source>
        <dbReference type="Proteomes" id="UP001055811"/>
    </source>
</evidence>
<reference evidence="1 2" key="2">
    <citation type="journal article" date="2022" name="Mol. Ecol. Resour.">
        <title>The genomes of chicory, endive, great burdock and yacon provide insights into Asteraceae paleo-polyploidization history and plant inulin production.</title>
        <authorList>
            <person name="Fan W."/>
            <person name="Wang S."/>
            <person name="Wang H."/>
            <person name="Wang A."/>
            <person name="Jiang F."/>
            <person name="Liu H."/>
            <person name="Zhao H."/>
            <person name="Xu D."/>
            <person name="Zhang Y."/>
        </authorList>
    </citation>
    <scope>NUCLEOTIDE SEQUENCE [LARGE SCALE GENOMIC DNA]</scope>
    <source>
        <strain evidence="2">cv. Punajuju</strain>
        <tissue evidence="1">Leaves</tissue>
    </source>
</reference>
<comment type="caution">
    <text evidence="1">The sequence shown here is derived from an EMBL/GenBank/DDBJ whole genome shotgun (WGS) entry which is preliminary data.</text>
</comment>
<proteinExistence type="predicted"/>
<accession>A0ACB9BG34</accession>
<protein>
    <submittedName>
        <fullName evidence="1">Uncharacterized protein</fullName>
    </submittedName>
</protein>
<organism evidence="1 2">
    <name type="scientific">Cichorium intybus</name>
    <name type="common">Chicory</name>
    <dbReference type="NCBI Taxonomy" id="13427"/>
    <lineage>
        <taxon>Eukaryota</taxon>
        <taxon>Viridiplantae</taxon>
        <taxon>Streptophyta</taxon>
        <taxon>Embryophyta</taxon>
        <taxon>Tracheophyta</taxon>
        <taxon>Spermatophyta</taxon>
        <taxon>Magnoliopsida</taxon>
        <taxon>eudicotyledons</taxon>
        <taxon>Gunneridae</taxon>
        <taxon>Pentapetalae</taxon>
        <taxon>asterids</taxon>
        <taxon>campanulids</taxon>
        <taxon>Asterales</taxon>
        <taxon>Asteraceae</taxon>
        <taxon>Cichorioideae</taxon>
        <taxon>Cichorieae</taxon>
        <taxon>Cichoriinae</taxon>
        <taxon>Cichorium</taxon>
    </lineage>
</organism>
<dbReference type="EMBL" id="CM042014">
    <property type="protein sequence ID" value="KAI3721032.1"/>
    <property type="molecule type" value="Genomic_DNA"/>
</dbReference>
<evidence type="ECO:0000313" key="1">
    <source>
        <dbReference type="EMBL" id="KAI3721032.1"/>
    </source>
</evidence>
<reference evidence="2" key="1">
    <citation type="journal article" date="2022" name="Mol. Ecol. Resour.">
        <title>The genomes of chicory, endive, great burdock and yacon provide insights into Asteraceae palaeo-polyploidization history and plant inulin production.</title>
        <authorList>
            <person name="Fan W."/>
            <person name="Wang S."/>
            <person name="Wang H."/>
            <person name="Wang A."/>
            <person name="Jiang F."/>
            <person name="Liu H."/>
            <person name="Zhao H."/>
            <person name="Xu D."/>
            <person name="Zhang Y."/>
        </authorList>
    </citation>
    <scope>NUCLEOTIDE SEQUENCE [LARGE SCALE GENOMIC DNA]</scope>
    <source>
        <strain evidence="2">cv. Punajuju</strain>
    </source>
</reference>
<name>A0ACB9BG34_CICIN</name>
<sequence length="364" mass="39555">MPCAVAATNSPVFLSSPMFHKPMISPSSSLSLRHTSPTPSPPSSSLLNHTNGYKEGPIINCDSNPSPSVVLKRKRPARIQIPFAPLSLMDEVTKSIDEVAEIDEEGEEYSVYCKRGKRGAMEDRYSAVVGLQGDSKQAFFGVFDGHGGEKAAEFAAKNLNRNIMSKVANKCELEIAEAVREGYIATDSEFLDVDANGGTCCVTALIRKGNLIVSNAGDCRAVMSRGGVAEALTVDHKPSRNDEKDRIEAMGGYVDCRNGVWRIQGSLAVSRGIGDKHLKKWVIAEPETKILEIRPDCEFLILASDGIWDTVTNQEAVDIVRPFCMGTDKPDLFSACKKVVGLSTTRGSYDDMSVMVIRLSHFSS</sequence>
<gene>
    <name evidence="1" type="ORF">L2E82_32035</name>
</gene>